<dbReference type="EnsemblMetazoa" id="BGLB027638-RA">
    <property type="protein sequence ID" value="BGLB027638-PA"/>
    <property type="gene ID" value="BGLB027638"/>
</dbReference>
<dbReference type="InterPro" id="IPR019734">
    <property type="entry name" value="TPR_rpt"/>
</dbReference>
<keyword evidence="1 2" id="KW-0802">TPR repeat</keyword>
<protein>
    <submittedName>
        <fullName evidence="3">Uncharacterized protein</fullName>
    </submittedName>
</protein>
<dbReference type="VEuPathDB" id="VectorBase:BGLB027638"/>
<dbReference type="AlphaFoldDB" id="A0A2C9L6I9"/>
<dbReference type="PROSITE" id="PS50005">
    <property type="entry name" value="TPR"/>
    <property type="match status" value="1"/>
</dbReference>
<reference evidence="3" key="1">
    <citation type="submission" date="2020-05" db="UniProtKB">
        <authorList>
            <consortium name="EnsemblMetazoa"/>
        </authorList>
    </citation>
    <scope>IDENTIFICATION</scope>
    <source>
        <strain evidence="3">BB02</strain>
    </source>
</reference>
<feature type="repeat" description="TPR" evidence="2">
    <location>
        <begin position="390"/>
        <end position="423"/>
    </location>
</feature>
<dbReference type="VEuPathDB" id="VectorBase:BGLAX_031340"/>
<dbReference type="SMART" id="SM00028">
    <property type="entry name" value="TPR"/>
    <property type="match status" value="1"/>
</dbReference>
<proteinExistence type="predicted"/>
<evidence type="ECO:0000256" key="2">
    <source>
        <dbReference type="PROSITE-ProRule" id="PRU00339"/>
    </source>
</evidence>
<dbReference type="SUPFAM" id="SSF48452">
    <property type="entry name" value="TPR-like"/>
    <property type="match status" value="1"/>
</dbReference>
<name>A0A2C9L6I9_BIOGL</name>
<dbReference type="PANTHER" id="PTHR46423:SF1">
    <property type="entry name" value="RNA POLYMERASE II-ASSOCIATED PROTEIN 3"/>
    <property type="match status" value="1"/>
</dbReference>
<accession>A0A2C9L6I9</accession>
<dbReference type="Gene3D" id="1.25.40.10">
    <property type="entry name" value="Tetratricopeptide repeat domain"/>
    <property type="match status" value="1"/>
</dbReference>
<dbReference type="Proteomes" id="UP000076420">
    <property type="component" value="Unassembled WGS sequence"/>
</dbReference>
<sequence length="438" mass="49529">MSQTMDDANLKPCLFNAVDQNEVGQGTNKQLPSEKLNELVTRFEKFDETTNDDNCRDVLLNVFDIGKDAKHLSREQKDKIAKILKNKASFMDNYLITFGLEFNSVGAPSLLKFRSALEYMKKFYGCFPVDGEGKNIDLDEDNGTSEVLDEAVSFLKKHLYVGIEPEGYSFEDLLRPCDIPKSHTWWFNVDENGVDQSTNKQSLSEKLNELVTRFEKFDETTNDDNCRDVLFNVFEIGKDAKHLSREQKDKIAKILKNKASFMDNFLITFGFEINSVGALALLKFRSALEFIKKLYGCFPVDLDEDNGTSEVLDEAVSFFKNHLLGGLEPVGVEGYALAAFVFPDCFSSDAVDYAIQASSSGFVHSSETIASRLFFVKNASFKNSYDPLNVKSYLRRATARFNLGQLDAAEVDLKRVLILEPNNKQAQDKLHLIQLIEK</sequence>
<evidence type="ECO:0000313" key="4">
    <source>
        <dbReference type="Proteomes" id="UP000076420"/>
    </source>
</evidence>
<evidence type="ECO:0000313" key="3">
    <source>
        <dbReference type="EnsemblMetazoa" id="BGLB027638-PA"/>
    </source>
</evidence>
<dbReference type="KEGG" id="bgt:106065707"/>
<dbReference type="VEuPathDB" id="VectorBase:BGLAX_047769"/>
<dbReference type="PANTHER" id="PTHR46423">
    <property type="entry name" value="RNA POLYMERASE II-ASSOCIATED PROTEIN 3"/>
    <property type="match status" value="1"/>
</dbReference>
<evidence type="ECO:0000256" key="1">
    <source>
        <dbReference type="ARBA" id="ARBA00022803"/>
    </source>
</evidence>
<dbReference type="GO" id="GO:0101031">
    <property type="term" value="C:protein folding chaperone complex"/>
    <property type="evidence" value="ECO:0007669"/>
    <property type="project" value="TreeGrafter"/>
</dbReference>
<organism evidence="3 4">
    <name type="scientific">Biomphalaria glabrata</name>
    <name type="common">Bloodfluke planorb</name>
    <name type="synonym">Freshwater snail</name>
    <dbReference type="NCBI Taxonomy" id="6526"/>
    <lineage>
        <taxon>Eukaryota</taxon>
        <taxon>Metazoa</taxon>
        <taxon>Spiralia</taxon>
        <taxon>Lophotrochozoa</taxon>
        <taxon>Mollusca</taxon>
        <taxon>Gastropoda</taxon>
        <taxon>Heterobranchia</taxon>
        <taxon>Euthyneura</taxon>
        <taxon>Panpulmonata</taxon>
        <taxon>Hygrophila</taxon>
        <taxon>Lymnaeoidea</taxon>
        <taxon>Planorbidae</taxon>
        <taxon>Biomphalaria</taxon>
    </lineage>
</organism>
<dbReference type="OrthoDB" id="7408822at2759"/>
<dbReference type="InterPro" id="IPR051966">
    <property type="entry name" value="RPAP3"/>
</dbReference>
<dbReference type="InterPro" id="IPR011990">
    <property type="entry name" value="TPR-like_helical_dom_sf"/>
</dbReference>
<gene>
    <name evidence="3" type="primary">106065707</name>
</gene>